<reference evidence="2 3" key="1">
    <citation type="submission" date="2020-08" db="EMBL/GenBank/DDBJ databases">
        <title>Functional genomics of gut bacteria from endangered species of beetles.</title>
        <authorList>
            <person name="Carlos-Shanley C."/>
        </authorList>
    </citation>
    <scope>NUCLEOTIDE SEQUENCE [LARGE SCALE GENOMIC DNA]</scope>
    <source>
        <strain evidence="2 3">S00245</strain>
    </source>
</reference>
<dbReference type="PANTHER" id="PTHR46577">
    <property type="entry name" value="HTH-TYPE TRANSCRIPTIONAL REGULATORY PROTEIN GABR"/>
    <property type="match status" value="1"/>
</dbReference>
<dbReference type="Proteomes" id="UP000555448">
    <property type="component" value="Unassembled WGS sequence"/>
</dbReference>
<dbReference type="Pfam" id="PF00155">
    <property type="entry name" value="Aminotran_1_2"/>
    <property type="match status" value="1"/>
</dbReference>
<dbReference type="SUPFAM" id="SSF53383">
    <property type="entry name" value="PLP-dependent transferases"/>
    <property type="match status" value="1"/>
</dbReference>
<keyword evidence="3" id="KW-1185">Reference proteome</keyword>
<dbReference type="GO" id="GO:0030170">
    <property type="term" value="F:pyridoxal phosphate binding"/>
    <property type="evidence" value="ECO:0007669"/>
    <property type="project" value="InterPro"/>
</dbReference>
<dbReference type="InterPro" id="IPR051446">
    <property type="entry name" value="HTH_trans_reg/aminotransferase"/>
</dbReference>
<dbReference type="GO" id="GO:0008483">
    <property type="term" value="F:transaminase activity"/>
    <property type="evidence" value="ECO:0007669"/>
    <property type="project" value="UniProtKB-KW"/>
</dbReference>
<accession>A0A7W7NWX4</accession>
<feature type="domain" description="Aminotransferase class I/classII large" evidence="1">
    <location>
        <begin position="136"/>
        <end position="437"/>
    </location>
</feature>
<dbReference type="Gene3D" id="1.10.10.10">
    <property type="entry name" value="Winged helix-like DNA-binding domain superfamily/Winged helix DNA-binding domain"/>
    <property type="match status" value="1"/>
</dbReference>
<dbReference type="Gene3D" id="3.40.640.10">
    <property type="entry name" value="Type I PLP-dependent aspartate aminotransferase-like (Major domain)"/>
    <property type="match status" value="1"/>
</dbReference>
<name>A0A7W7NWX4_9SPHN</name>
<organism evidence="2 3">
    <name type="scientific">Novosphingobium chloroacetimidivorans</name>
    <dbReference type="NCBI Taxonomy" id="1428314"/>
    <lineage>
        <taxon>Bacteria</taxon>
        <taxon>Pseudomonadati</taxon>
        <taxon>Pseudomonadota</taxon>
        <taxon>Alphaproteobacteria</taxon>
        <taxon>Sphingomonadales</taxon>
        <taxon>Sphingomonadaceae</taxon>
        <taxon>Novosphingobium</taxon>
    </lineage>
</organism>
<dbReference type="PANTHER" id="PTHR46577:SF1">
    <property type="entry name" value="HTH-TYPE TRANSCRIPTIONAL REGULATORY PROTEIN GABR"/>
    <property type="match status" value="1"/>
</dbReference>
<dbReference type="InterPro" id="IPR004839">
    <property type="entry name" value="Aminotransferase_I/II_large"/>
</dbReference>
<comment type="caution">
    <text evidence="2">The sequence shown here is derived from an EMBL/GenBank/DDBJ whole genome shotgun (WGS) entry which is preliminary data.</text>
</comment>
<gene>
    <name evidence="2" type="ORF">HNO88_001931</name>
</gene>
<evidence type="ECO:0000259" key="1">
    <source>
        <dbReference type="Pfam" id="PF00155"/>
    </source>
</evidence>
<keyword evidence="2" id="KW-0032">Aminotransferase</keyword>
<protein>
    <submittedName>
        <fullName evidence="2">GntR family transcriptional regulator/MocR family aminotransferase</fullName>
    </submittedName>
</protein>
<dbReference type="CDD" id="cd00609">
    <property type="entry name" value="AAT_like"/>
    <property type="match status" value="1"/>
</dbReference>
<dbReference type="InterPro" id="IPR015421">
    <property type="entry name" value="PyrdxlP-dep_Trfase_major"/>
</dbReference>
<sequence length="564" mass="61903">MSRNTVALAYQELVSEGHLAARERSGIFVARLAQAVVEYDRVRGASIAAPLADEPDRPDAADSREFRLPPDWQRYRFPFIDQRFDRSMFPVAEWREASRLALGNADIAQWTSADEDIDDETLVEQIRARILPRRGIIAARNEILIVGSEQQALFLIAKTLGHRMRRVAIEDPGLPQTRQVLELAGAELIHQPVDDGGMVVNERLLESDCVYVTPSRQRPTGVTMAHDRRQALLALAARQNLLLIEDDFDSETTVIGKPLPALRAMPGGEATLYLASLSRALAPGIKLGVLCGPAPWISAIRKVRDLATHRPSPTTQRAAAHFLALGHYETMNARVLRVVQARVLALRDAINHYMPQSLAEPLPQSVAIAPAAGGSTVWVRGPASLDARLLANALERRGVLIEPAAGYFASGAPPRNMFRLGVCGIPSDRIREGVATIAAVMREMSGDPNGKADLVPLAGPEIARLLGGATLLYRTVYGEPCTMELQHDGTLVGRAGFANEELDTGRWWIEGDRWFRQWNAWAYGEPGAFAVVIRDDQIFWLDEEGRQVDSAVIASSREPPSEAA</sequence>
<proteinExistence type="predicted"/>
<dbReference type="AlphaFoldDB" id="A0A7W7NWX4"/>
<dbReference type="InterPro" id="IPR036388">
    <property type="entry name" value="WH-like_DNA-bd_sf"/>
</dbReference>
<dbReference type="InterPro" id="IPR015424">
    <property type="entry name" value="PyrdxlP-dep_Trfase"/>
</dbReference>
<evidence type="ECO:0000313" key="3">
    <source>
        <dbReference type="Proteomes" id="UP000555448"/>
    </source>
</evidence>
<keyword evidence="2" id="KW-0808">Transferase</keyword>
<evidence type="ECO:0000313" key="2">
    <source>
        <dbReference type="EMBL" id="MBB4858605.1"/>
    </source>
</evidence>
<dbReference type="EMBL" id="JACHLR010000007">
    <property type="protein sequence ID" value="MBB4858605.1"/>
    <property type="molecule type" value="Genomic_DNA"/>
</dbReference>